<evidence type="ECO:0000313" key="3">
    <source>
        <dbReference type="Proteomes" id="UP000553706"/>
    </source>
</evidence>
<dbReference type="AlphaFoldDB" id="A0A840VC07"/>
<dbReference type="RefSeq" id="WP_183266438.1">
    <property type="nucleotide sequence ID" value="NZ_JACHFJ010000006.1"/>
</dbReference>
<dbReference type="Proteomes" id="UP000553706">
    <property type="component" value="Unassembled WGS sequence"/>
</dbReference>
<sequence length="116" mass="11617">MRNLARLAVALMFLLGPAPGAAAPSCPTTPSAQAADMPMAMPLAALHAMPASAHTCCPGAGHLCNPCALGVLGVLPPAPAALAIMSPVSALYPRPAHSLLHGLPSRPVPPPPRRVS</sequence>
<feature type="signal peptide" evidence="1">
    <location>
        <begin position="1"/>
        <end position="22"/>
    </location>
</feature>
<name>A0A840VC07_9PROT</name>
<evidence type="ECO:0000313" key="2">
    <source>
        <dbReference type="EMBL" id="MBB5373438.1"/>
    </source>
</evidence>
<reference evidence="2 3" key="1">
    <citation type="submission" date="2020-08" db="EMBL/GenBank/DDBJ databases">
        <title>Genomic Encyclopedia of Type Strains, Phase IV (KMG-IV): sequencing the most valuable type-strain genomes for metagenomic binning, comparative biology and taxonomic classification.</title>
        <authorList>
            <person name="Goeker M."/>
        </authorList>
    </citation>
    <scope>NUCLEOTIDE SEQUENCE [LARGE SCALE GENOMIC DNA]</scope>
    <source>
        <strain evidence="2 3">DSM 27026</strain>
    </source>
</reference>
<feature type="chain" id="PRO_5032720337" evidence="1">
    <location>
        <begin position="23"/>
        <end position="116"/>
    </location>
</feature>
<evidence type="ECO:0000256" key="1">
    <source>
        <dbReference type="SAM" id="SignalP"/>
    </source>
</evidence>
<keyword evidence="3" id="KW-1185">Reference proteome</keyword>
<organism evidence="2 3">
    <name type="scientific">Acidocella aromatica</name>
    <dbReference type="NCBI Taxonomy" id="1303579"/>
    <lineage>
        <taxon>Bacteria</taxon>
        <taxon>Pseudomonadati</taxon>
        <taxon>Pseudomonadota</taxon>
        <taxon>Alphaproteobacteria</taxon>
        <taxon>Acetobacterales</taxon>
        <taxon>Acidocellaceae</taxon>
        <taxon>Acidocella</taxon>
    </lineage>
</organism>
<protein>
    <submittedName>
        <fullName evidence="2">Uncharacterized protein</fullName>
    </submittedName>
</protein>
<comment type="caution">
    <text evidence="2">The sequence shown here is derived from an EMBL/GenBank/DDBJ whole genome shotgun (WGS) entry which is preliminary data.</text>
</comment>
<dbReference type="EMBL" id="JACHFJ010000006">
    <property type="protein sequence ID" value="MBB5373438.1"/>
    <property type="molecule type" value="Genomic_DNA"/>
</dbReference>
<keyword evidence="1" id="KW-0732">Signal</keyword>
<proteinExistence type="predicted"/>
<gene>
    <name evidence="2" type="ORF">HNP71_001698</name>
</gene>
<accession>A0A840VC07</accession>